<accession>A0A6C2YH47</accession>
<dbReference type="AlphaFoldDB" id="A0A6C2YH47"/>
<dbReference type="InterPro" id="IPR013517">
    <property type="entry name" value="FG-GAP"/>
</dbReference>
<dbReference type="SMART" id="SM00191">
    <property type="entry name" value="Int_alpha"/>
    <property type="match status" value="6"/>
</dbReference>
<evidence type="ECO:0000256" key="2">
    <source>
        <dbReference type="ARBA" id="ARBA00022737"/>
    </source>
</evidence>
<gene>
    <name evidence="5" type="ORF">GMBLW1_33710</name>
</gene>
<dbReference type="Gene3D" id="2.130.10.130">
    <property type="entry name" value="Integrin alpha, N-terminal"/>
    <property type="match status" value="4"/>
</dbReference>
<dbReference type="PANTHER" id="PTHR36220:SF1">
    <property type="entry name" value="GAMMA TUBULIN COMPLEX COMPONENT C-TERMINAL DOMAIN-CONTAINING PROTEIN"/>
    <property type="match status" value="1"/>
</dbReference>
<dbReference type="EMBL" id="LR593887">
    <property type="protein sequence ID" value="VTR96596.1"/>
    <property type="molecule type" value="Genomic_DNA"/>
</dbReference>
<dbReference type="Pfam" id="PF17963">
    <property type="entry name" value="Big_9"/>
    <property type="match status" value="1"/>
</dbReference>
<keyword evidence="1" id="KW-0732">Signal</keyword>
<dbReference type="InterPro" id="IPR028994">
    <property type="entry name" value="Integrin_alpha_N"/>
</dbReference>
<evidence type="ECO:0000256" key="3">
    <source>
        <dbReference type="ARBA" id="ARBA00023180"/>
    </source>
</evidence>
<keyword evidence="2" id="KW-0677">Repeat</keyword>
<dbReference type="Pfam" id="PF13517">
    <property type="entry name" value="FG-GAP_3"/>
    <property type="match status" value="1"/>
</dbReference>
<keyword evidence="3" id="KW-0325">Glycoprotein</keyword>
<dbReference type="RefSeq" id="WP_162655796.1">
    <property type="nucleotide sequence ID" value="NZ_LR593887.1"/>
</dbReference>
<evidence type="ECO:0000256" key="1">
    <source>
        <dbReference type="ARBA" id="ARBA00022729"/>
    </source>
</evidence>
<keyword evidence="6" id="KW-1185">Reference proteome</keyword>
<dbReference type="SUPFAM" id="SSF69322">
    <property type="entry name" value="Tricorn protease domain 2"/>
    <property type="match status" value="2"/>
</dbReference>
<feature type="region of interest" description="Disordered" evidence="4">
    <location>
        <begin position="1"/>
        <end position="21"/>
    </location>
</feature>
<protein>
    <submittedName>
        <fullName evidence="5">Uncharacterized protein</fullName>
    </submittedName>
</protein>
<dbReference type="PANTHER" id="PTHR36220">
    <property type="entry name" value="UNNAMED PRODUCT"/>
    <property type="match status" value="1"/>
</dbReference>
<evidence type="ECO:0000313" key="6">
    <source>
        <dbReference type="Proteomes" id="UP000464378"/>
    </source>
</evidence>
<dbReference type="KEGG" id="tim:GMBLW1_33710"/>
<dbReference type="SUPFAM" id="SSF69318">
    <property type="entry name" value="Integrin alpha N-terminal domain"/>
    <property type="match status" value="1"/>
</dbReference>
<reference evidence="5" key="1">
    <citation type="submission" date="2019-04" db="EMBL/GenBank/DDBJ databases">
        <authorList>
            <consortium name="Science for Life Laboratories"/>
        </authorList>
    </citation>
    <scope>NUCLEOTIDE SEQUENCE</scope>
    <source>
        <strain evidence="5">MBLW1</strain>
    </source>
</reference>
<name>A0A6C2YH47_9BACT</name>
<dbReference type="Proteomes" id="UP000464378">
    <property type="component" value="Chromosome"/>
</dbReference>
<dbReference type="InterPro" id="IPR013519">
    <property type="entry name" value="Int_alpha_beta-p"/>
</dbReference>
<evidence type="ECO:0000313" key="5">
    <source>
        <dbReference type="EMBL" id="VIP00589.1"/>
    </source>
</evidence>
<dbReference type="Pfam" id="PF14312">
    <property type="entry name" value="FG-GAP_2"/>
    <property type="match status" value="1"/>
</dbReference>
<dbReference type="EMBL" id="LR586016">
    <property type="protein sequence ID" value="VIP00589.1"/>
    <property type="molecule type" value="Genomic_DNA"/>
</dbReference>
<sequence length="916" mass="93050">MPPRSNPSDRRPPQLQSTDAPLEARVVPAFPLAVNDTVSVATDPVTFAVLNNDSFPDQILLNGFTDPPASQGTLVRNADSTFTFTPGEGFNGTSFEYTIGPRKPETLLSASPNDVTANARLGYHVVLSADGNMAFVGAPDAPGGNTGTVNEAGSVFVFVRTPQGWSFRQRLFAAGDGQAALPAPQPGEVANPNQASISNFGATMAISADGTTLIVGDPTATGGISGATPGGGAVYIFTLGSSGFNPTPQKLTPSGLDGVGLGFGESVAISGDGKVLVIGNTTGNGGPDGTVPGVGTVLVYRRTGAEFSVQPSQRLYASDYAGANFVSRFGHSVAVSRDGKMIVVGDPAAPGGIDGTVPGAGAAYIFTDTTGFAFNPTPTKLYANGISTAVGAELFGDTIAISGDNSVIAIGAPDAVGGDTGTIDQAGAVYVFQRIASNSPNNYVYQSSPQRIYASTDVGSGLDFGTTISLNYNGTVLLVGDPTALGGTSSNVPTGGAAYLYRRSSSLFGNEPVQRLTSSDTVTGDAYASSVSLSDDGNTILAGAPGAVIGNKVGAGALYVKEIGTSTGKVTLTRAGAAAVSSRMLVSGFPDGSAQLYTYDAEGKALPGQVFRPFNYNGAVQAVVGDINGDSIPDYVFGIGPGGGSVIRGIDGATGADLFPTFSAFESSFRGGVFIATGDIDNDGKSELVVSPDVGGGGRIQIFTLRDGKMAQVDNFFGIEDTTFRGGARVAIGDINGDNRAEVIVGAGYGGGPRIAVFDGNALMAGSNRPQKLINDFFAFPGTDTNSLRNGVYISAGDLDGDNKADLVFGGGPGGGPRVYVLSGAMLMTNIGEAQANPIANFFVDGNANSRGGVRVAVKDFDGDTDMELVVGSGNGTRTELRVYETNSLANGVEPALRSEVDPIGYSNSPLGVFVG</sequence>
<dbReference type="InParanoid" id="A0A6C2YH47"/>
<organism evidence="5">
    <name type="scientific">Tuwongella immobilis</name>
    <dbReference type="NCBI Taxonomy" id="692036"/>
    <lineage>
        <taxon>Bacteria</taxon>
        <taxon>Pseudomonadati</taxon>
        <taxon>Planctomycetota</taxon>
        <taxon>Planctomycetia</taxon>
        <taxon>Gemmatales</taxon>
        <taxon>Gemmataceae</taxon>
        <taxon>Tuwongella</taxon>
    </lineage>
</organism>
<proteinExistence type="predicted"/>
<evidence type="ECO:0000256" key="4">
    <source>
        <dbReference type="SAM" id="MobiDB-lite"/>
    </source>
</evidence>